<name>A0AAV5IA74_9ROSI</name>
<protein>
    <submittedName>
        <fullName evidence="2">Uncharacterized protein</fullName>
    </submittedName>
</protein>
<sequence>MRMRKRPDAKTGRLYPEDVVASIGSSPKPPFEQEEEEVSSKPGAASEADEEKDPELERRKYKHLGWPSSITFSFIQTKTPTQDSSTNPDNNEDSKEDEIQSKIEKNKKRLSKTICCSSMISVIGGGSGYVEDKKYQQFYDCKM</sequence>
<dbReference type="Proteomes" id="UP001054252">
    <property type="component" value="Unassembled WGS sequence"/>
</dbReference>
<feature type="compositionally biased region" description="Basic and acidic residues" evidence="1">
    <location>
        <begin position="1"/>
        <end position="11"/>
    </location>
</feature>
<keyword evidence="3" id="KW-1185">Reference proteome</keyword>
<accession>A0AAV5IA74</accession>
<evidence type="ECO:0000313" key="3">
    <source>
        <dbReference type="Proteomes" id="UP001054252"/>
    </source>
</evidence>
<feature type="compositionally biased region" description="Polar residues" evidence="1">
    <location>
        <begin position="68"/>
        <end position="89"/>
    </location>
</feature>
<feature type="region of interest" description="Disordered" evidence="1">
    <location>
        <begin position="1"/>
        <end position="104"/>
    </location>
</feature>
<reference evidence="2 3" key="1">
    <citation type="journal article" date="2021" name="Commun. Biol.">
        <title>The genome of Shorea leprosula (Dipterocarpaceae) highlights the ecological relevance of drought in aseasonal tropical rainforests.</title>
        <authorList>
            <person name="Ng K.K.S."/>
            <person name="Kobayashi M.J."/>
            <person name="Fawcett J.A."/>
            <person name="Hatakeyama M."/>
            <person name="Paape T."/>
            <person name="Ng C.H."/>
            <person name="Ang C.C."/>
            <person name="Tnah L.H."/>
            <person name="Lee C.T."/>
            <person name="Nishiyama T."/>
            <person name="Sese J."/>
            <person name="O'Brien M.J."/>
            <person name="Copetti D."/>
            <person name="Mohd Noor M.I."/>
            <person name="Ong R.C."/>
            <person name="Putra M."/>
            <person name="Sireger I.Z."/>
            <person name="Indrioko S."/>
            <person name="Kosugi Y."/>
            <person name="Izuno A."/>
            <person name="Isagi Y."/>
            <person name="Lee S.L."/>
            <person name="Shimizu K.K."/>
        </authorList>
    </citation>
    <scope>NUCLEOTIDE SEQUENCE [LARGE SCALE GENOMIC DNA]</scope>
    <source>
        <strain evidence="2">214</strain>
    </source>
</reference>
<dbReference type="EMBL" id="BPVZ01000007">
    <property type="protein sequence ID" value="GKU94150.1"/>
    <property type="molecule type" value="Genomic_DNA"/>
</dbReference>
<evidence type="ECO:0000256" key="1">
    <source>
        <dbReference type="SAM" id="MobiDB-lite"/>
    </source>
</evidence>
<dbReference type="AlphaFoldDB" id="A0AAV5IA74"/>
<proteinExistence type="predicted"/>
<gene>
    <name evidence="2" type="ORF">SLEP1_g7679</name>
</gene>
<organism evidence="2 3">
    <name type="scientific">Rubroshorea leprosula</name>
    <dbReference type="NCBI Taxonomy" id="152421"/>
    <lineage>
        <taxon>Eukaryota</taxon>
        <taxon>Viridiplantae</taxon>
        <taxon>Streptophyta</taxon>
        <taxon>Embryophyta</taxon>
        <taxon>Tracheophyta</taxon>
        <taxon>Spermatophyta</taxon>
        <taxon>Magnoliopsida</taxon>
        <taxon>eudicotyledons</taxon>
        <taxon>Gunneridae</taxon>
        <taxon>Pentapetalae</taxon>
        <taxon>rosids</taxon>
        <taxon>malvids</taxon>
        <taxon>Malvales</taxon>
        <taxon>Dipterocarpaceae</taxon>
        <taxon>Rubroshorea</taxon>
    </lineage>
</organism>
<comment type="caution">
    <text evidence="2">The sequence shown here is derived from an EMBL/GenBank/DDBJ whole genome shotgun (WGS) entry which is preliminary data.</text>
</comment>
<evidence type="ECO:0000313" key="2">
    <source>
        <dbReference type="EMBL" id="GKU94150.1"/>
    </source>
</evidence>